<dbReference type="Proteomes" id="UP000042997">
    <property type="component" value="Unassembled WGS sequence"/>
</dbReference>
<feature type="compositionally biased region" description="Pro residues" evidence="1">
    <location>
        <begin position="289"/>
        <end position="300"/>
    </location>
</feature>
<dbReference type="EMBL" id="CCSD01000095">
    <property type="protein sequence ID" value="CDZ91160.1"/>
    <property type="molecule type" value="Genomic_DNA"/>
</dbReference>
<organism evidence="2 3">
    <name type="scientific">Rhodococcus ruber</name>
    <dbReference type="NCBI Taxonomy" id="1830"/>
    <lineage>
        <taxon>Bacteria</taxon>
        <taxon>Bacillati</taxon>
        <taxon>Actinomycetota</taxon>
        <taxon>Actinomycetes</taxon>
        <taxon>Mycobacteriales</taxon>
        <taxon>Nocardiaceae</taxon>
        <taxon>Rhodococcus</taxon>
    </lineage>
</organism>
<name>A0A098BSH2_9NOCA</name>
<evidence type="ECO:0000313" key="2">
    <source>
        <dbReference type="EMBL" id="CDZ91160.1"/>
    </source>
</evidence>
<reference evidence="2 3" key="1">
    <citation type="journal article" date="2014" name="Genome Announc.">
        <title>Draft Genome Sequence of Propane- and Butane-Oxidizing Actinobacterium Rhodococcus ruber IEGM 231.</title>
        <authorList>
            <person name="Ivshina I.B."/>
            <person name="Kuyukina M.S."/>
            <person name="Krivoruchko A.V."/>
            <person name="Barbe V."/>
            <person name="Fischer C."/>
        </authorList>
    </citation>
    <scope>NUCLEOTIDE SEQUENCE [LARGE SCALE GENOMIC DNA]</scope>
</reference>
<evidence type="ECO:0000256" key="1">
    <source>
        <dbReference type="SAM" id="MobiDB-lite"/>
    </source>
</evidence>
<dbReference type="AlphaFoldDB" id="A0A098BSH2"/>
<accession>A0A098BSH2</accession>
<evidence type="ECO:0000313" key="3">
    <source>
        <dbReference type="Proteomes" id="UP000042997"/>
    </source>
</evidence>
<protein>
    <submittedName>
        <fullName evidence="2">Uncharacterized protein</fullName>
    </submittedName>
</protein>
<proteinExistence type="predicted"/>
<feature type="region of interest" description="Disordered" evidence="1">
    <location>
        <begin position="1"/>
        <end position="25"/>
    </location>
</feature>
<gene>
    <name evidence="2" type="ORF">RHRU231_800087</name>
</gene>
<sequence length="315" mass="32596">MAHGRPWHTGDRGTREAATNAKRAPRDIPAPVVTAQLPSASIAACNRRAASSATGCSSGSSATCTINCGFMASTWTVPESSGSRRTTTLHGSSSPICRLADTARCASGGLHAPRMTYGSMSTSILVFRVACMSISVSTPKPCSFSAARVRSTTSSSGARSVVARASVIALLRDSLMSGEREEELLEFLLGQLVDAGVVLLVEDALPQPGGDDLEAGPVQGTRDRGELGDHLAALAPALDHGDDPGELALRTAQPVENLGGGFCGIHGVNCHGRPLHTEDEHIIPRGVFPRPPSDSMPPPGSRAARSGVAFSGDRP</sequence>
<feature type="region of interest" description="Disordered" evidence="1">
    <location>
        <begin position="284"/>
        <end position="315"/>
    </location>
</feature>